<evidence type="ECO:0000313" key="3">
    <source>
        <dbReference type="Proteomes" id="UP001215598"/>
    </source>
</evidence>
<feature type="compositionally biased region" description="Basic and acidic residues" evidence="1">
    <location>
        <begin position="109"/>
        <end position="125"/>
    </location>
</feature>
<protein>
    <submittedName>
        <fullName evidence="2">Uncharacterized protein</fullName>
    </submittedName>
</protein>
<organism evidence="2 3">
    <name type="scientific">Mycena metata</name>
    <dbReference type="NCBI Taxonomy" id="1033252"/>
    <lineage>
        <taxon>Eukaryota</taxon>
        <taxon>Fungi</taxon>
        <taxon>Dikarya</taxon>
        <taxon>Basidiomycota</taxon>
        <taxon>Agaricomycotina</taxon>
        <taxon>Agaricomycetes</taxon>
        <taxon>Agaricomycetidae</taxon>
        <taxon>Agaricales</taxon>
        <taxon>Marasmiineae</taxon>
        <taxon>Mycenaceae</taxon>
        <taxon>Mycena</taxon>
    </lineage>
</organism>
<dbReference type="EMBL" id="JARKIB010000537">
    <property type="protein sequence ID" value="KAJ7701297.1"/>
    <property type="molecule type" value="Genomic_DNA"/>
</dbReference>
<evidence type="ECO:0000256" key="1">
    <source>
        <dbReference type="SAM" id="MobiDB-lite"/>
    </source>
</evidence>
<keyword evidence="3" id="KW-1185">Reference proteome</keyword>
<comment type="caution">
    <text evidence="2">The sequence shown here is derived from an EMBL/GenBank/DDBJ whole genome shotgun (WGS) entry which is preliminary data.</text>
</comment>
<name>A0AAD7DWB3_9AGAR</name>
<sequence>MSHPLEGEPQLRPHQVSMIKWNVAKTPTGLVWLTLFAFNRRDGDEVLACMLPELGASKEKARGYGDAPLRTPMSCMIESLLGAQKSGRVTEGGKEEGRRKPAHQRRRDRWGEGGKGMLHEIDKPTEVVRATAAPGERQPTIGGKQRGGWSRSHIEKVLAAPKTPFRAFVVQSNWLALRGAVLCSKKRNRVAGAAGDGSYIRP</sequence>
<feature type="region of interest" description="Disordered" evidence="1">
    <location>
        <begin position="84"/>
        <end position="125"/>
    </location>
</feature>
<gene>
    <name evidence="2" type="ORF">B0H16DRAFT_1705447</name>
</gene>
<dbReference type="AlphaFoldDB" id="A0AAD7DWB3"/>
<proteinExistence type="predicted"/>
<evidence type="ECO:0000313" key="2">
    <source>
        <dbReference type="EMBL" id="KAJ7701297.1"/>
    </source>
</evidence>
<reference evidence="2" key="1">
    <citation type="submission" date="2023-03" db="EMBL/GenBank/DDBJ databases">
        <title>Massive genome expansion in bonnet fungi (Mycena s.s.) driven by repeated elements and novel gene families across ecological guilds.</title>
        <authorList>
            <consortium name="Lawrence Berkeley National Laboratory"/>
            <person name="Harder C.B."/>
            <person name="Miyauchi S."/>
            <person name="Viragh M."/>
            <person name="Kuo A."/>
            <person name="Thoen E."/>
            <person name="Andreopoulos B."/>
            <person name="Lu D."/>
            <person name="Skrede I."/>
            <person name="Drula E."/>
            <person name="Henrissat B."/>
            <person name="Morin E."/>
            <person name="Kohler A."/>
            <person name="Barry K."/>
            <person name="LaButti K."/>
            <person name="Morin E."/>
            <person name="Salamov A."/>
            <person name="Lipzen A."/>
            <person name="Mereny Z."/>
            <person name="Hegedus B."/>
            <person name="Baldrian P."/>
            <person name="Stursova M."/>
            <person name="Weitz H."/>
            <person name="Taylor A."/>
            <person name="Grigoriev I.V."/>
            <person name="Nagy L.G."/>
            <person name="Martin F."/>
            <person name="Kauserud H."/>
        </authorList>
    </citation>
    <scope>NUCLEOTIDE SEQUENCE</scope>
    <source>
        <strain evidence="2">CBHHK182m</strain>
    </source>
</reference>
<dbReference type="Proteomes" id="UP001215598">
    <property type="component" value="Unassembled WGS sequence"/>
</dbReference>
<accession>A0AAD7DWB3</accession>